<dbReference type="InterPro" id="IPR011013">
    <property type="entry name" value="Gal_mutarotase_sf_dom"/>
</dbReference>
<dbReference type="GO" id="GO:0030246">
    <property type="term" value="F:carbohydrate binding"/>
    <property type="evidence" value="ECO:0007669"/>
    <property type="project" value="InterPro"/>
</dbReference>
<sequence>MAYEYIEDYNENLYYLNSVTGPHAGRVKYGKYMDGDKEIQLDCNNQGHHLHGGKNGTHQHNFKITKLDNALIANYYDDNLQIYYQEIFSIENNEVNINYLAIPKHKTLINMTQHTYFNLSQENTIENHKLKIDSDKVNALDEEGVPSKEFIDVTNTAFDFKKSKTLTDNMQMDHEQFKYSSHIDHPYYIPNGRIMLTSPDDKINLEISSDADYAVVYLANYFLGEKRFKDRGYSQNIKQ</sequence>
<evidence type="ECO:0000313" key="2">
    <source>
        <dbReference type="Proteomes" id="UP000541058"/>
    </source>
</evidence>
<dbReference type="AlphaFoldDB" id="A0A7X8GZH9"/>
<dbReference type="PANTHER" id="PTHR10091">
    <property type="entry name" value="ALDOSE-1-EPIMERASE"/>
    <property type="match status" value="1"/>
</dbReference>
<dbReference type="GO" id="GO:0005737">
    <property type="term" value="C:cytoplasm"/>
    <property type="evidence" value="ECO:0007669"/>
    <property type="project" value="TreeGrafter"/>
</dbReference>
<dbReference type="GO" id="GO:0004034">
    <property type="term" value="F:aldose 1-epimerase activity"/>
    <property type="evidence" value="ECO:0007669"/>
    <property type="project" value="TreeGrafter"/>
</dbReference>
<evidence type="ECO:0000313" key="1">
    <source>
        <dbReference type="EMBL" id="NLJ17577.1"/>
    </source>
</evidence>
<evidence type="ECO:0008006" key="3">
    <source>
        <dbReference type="Google" id="ProtNLM"/>
    </source>
</evidence>
<organism evidence="1 2">
    <name type="scientific">Globicatella sulfidifaciens</name>
    <dbReference type="NCBI Taxonomy" id="136093"/>
    <lineage>
        <taxon>Bacteria</taxon>
        <taxon>Bacillati</taxon>
        <taxon>Bacillota</taxon>
        <taxon>Bacilli</taxon>
        <taxon>Lactobacillales</taxon>
        <taxon>Aerococcaceae</taxon>
        <taxon>Globicatella</taxon>
    </lineage>
</organism>
<accession>A0A7X8GZH9</accession>
<dbReference type="PANTHER" id="PTHR10091:SF0">
    <property type="entry name" value="GALACTOSE MUTAROTASE"/>
    <property type="match status" value="1"/>
</dbReference>
<dbReference type="SUPFAM" id="SSF74650">
    <property type="entry name" value="Galactose mutarotase-like"/>
    <property type="match status" value="1"/>
</dbReference>
<dbReference type="InterPro" id="IPR014718">
    <property type="entry name" value="GH-type_carb-bd"/>
</dbReference>
<name>A0A7X8GZH9_9LACT</name>
<dbReference type="GO" id="GO:0033499">
    <property type="term" value="P:galactose catabolic process via UDP-galactose, Leloir pathway"/>
    <property type="evidence" value="ECO:0007669"/>
    <property type="project" value="TreeGrafter"/>
</dbReference>
<gene>
    <name evidence="1" type="ORF">GX355_01830</name>
</gene>
<dbReference type="Proteomes" id="UP000541058">
    <property type="component" value="Unassembled WGS sequence"/>
</dbReference>
<dbReference type="InterPro" id="IPR008183">
    <property type="entry name" value="Aldose_1/G6P_1-epimerase"/>
</dbReference>
<dbReference type="EMBL" id="JAAYSM010000054">
    <property type="protein sequence ID" value="NLJ17577.1"/>
    <property type="molecule type" value="Genomic_DNA"/>
</dbReference>
<dbReference type="GO" id="GO:0006006">
    <property type="term" value="P:glucose metabolic process"/>
    <property type="evidence" value="ECO:0007669"/>
    <property type="project" value="TreeGrafter"/>
</dbReference>
<protein>
    <recommendedName>
        <fullName evidence="3">Type-1 mutarotase</fullName>
    </recommendedName>
</protein>
<comment type="caution">
    <text evidence="1">The sequence shown here is derived from an EMBL/GenBank/DDBJ whole genome shotgun (WGS) entry which is preliminary data.</text>
</comment>
<proteinExistence type="predicted"/>
<dbReference type="Gene3D" id="2.70.98.10">
    <property type="match status" value="1"/>
</dbReference>
<dbReference type="RefSeq" id="WP_276646278.1">
    <property type="nucleotide sequence ID" value="NZ_JAAYSM010000054.1"/>
</dbReference>
<reference evidence="1 2" key="1">
    <citation type="journal article" date="2020" name="Biotechnol. Biofuels">
        <title>New insights from the biogas microbiome by comprehensive genome-resolved metagenomics of nearly 1600 species originating from multiple anaerobic digesters.</title>
        <authorList>
            <person name="Campanaro S."/>
            <person name="Treu L."/>
            <person name="Rodriguez-R L.M."/>
            <person name="Kovalovszki A."/>
            <person name="Ziels R.M."/>
            <person name="Maus I."/>
            <person name="Zhu X."/>
            <person name="Kougias P.G."/>
            <person name="Basile A."/>
            <person name="Luo G."/>
            <person name="Schluter A."/>
            <person name="Konstantinidis K.T."/>
            <person name="Angelidaki I."/>
        </authorList>
    </citation>
    <scope>NUCLEOTIDE SEQUENCE [LARGE SCALE GENOMIC DNA]</scope>
    <source>
        <strain evidence="1">AS23ysBPME_34</strain>
    </source>
</reference>
<dbReference type="Pfam" id="PF01263">
    <property type="entry name" value="Aldose_epim"/>
    <property type="match status" value="1"/>
</dbReference>